<dbReference type="GeneID" id="59459523"/>
<dbReference type="RefSeq" id="WP_193492339.1">
    <property type="nucleotide sequence ID" value="NZ_CP063205.1"/>
</dbReference>
<evidence type="ECO:0000313" key="2">
    <source>
        <dbReference type="EMBL" id="QOS12004.1"/>
    </source>
</evidence>
<dbReference type="InterPro" id="IPR025209">
    <property type="entry name" value="DUF4209"/>
</dbReference>
<reference evidence="2" key="1">
    <citation type="journal article" date="2021" name="Front. Microbiol.">
        <title>Cellular and Genomic Properties of Haloferax gibbonsii LR2-5, the Host of Euryarchaeal Virus HFTV1.</title>
        <authorList>
            <person name="Tittes C."/>
            <person name="Schwarzer S."/>
            <person name="Pfeiffer F."/>
            <person name="Dyall-Smith M."/>
            <person name="Rodriguez-Franco M."/>
            <person name="Oksanen H.M."/>
            <person name="Quax T.E.F."/>
        </authorList>
    </citation>
    <scope>NUCLEOTIDE SEQUENCE</scope>
    <source>
        <strain evidence="2">LR2-5</strain>
    </source>
</reference>
<evidence type="ECO:0000259" key="1">
    <source>
        <dbReference type="Pfam" id="PF13910"/>
    </source>
</evidence>
<dbReference type="SUPFAM" id="SSF47781">
    <property type="entry name" value="RuvA domain 2-like"/>
    <property type="match status" value="1"/>
</dbReference>
<dbReference type="InterPro" id="IPR010994">
    <property type="entry name" value="RuvA_2-like"/>
</dbReference>
<gene>
    <name evidence="2" type="ORF">HfgLR_09315</name>
</gene>
<dbReference type="EMBL" id="CP063205">
    <property type="protein sequence ID" value="QOS12004.1"/>
    <property type="molecule type" value="Genomic_DNA"/>
</dbReference>
<organism evidence="2 3">
    <name type="scientific">Haloferax gibbonsii</name>
    <dbReference type="NCBI Taxonomy" id="35746"/>
    <lineage>
        <taxon>Archaea</taxon>
        <taxon>Methanobacteriati</taxon>
        <taxon>Methanobacteriota</taxon>
        <taxon>Stenosarchaea group</taxon>
        <taxon>Halobacteria</taxon>
        <taxon>Halobacteriales</taxon>
        <taxon>Haloferacaceae</taxon>
        <taxon>Haloferax</taxon>
    </lineage>
</organism>
<dbReference type="Gene3D" id="1.10.150.20">
    <property type="entry name" value="5' to 3' exonuclease, C-terminal subdomain"/>
    <property type="match status" value="1"/>
</dbReference>
<sequence length="780" mass="89295">MVRLLDALDRARADSGEDFHFALQLERFFESVENDEELSDETRLHLDEMDGRYLLPDLVDKLEDWYSDSTFQSARDALDQFEDAITDAEDRGWVNVASQYQLRRIRLKAGLQGHDVTDELEEALEFIESCHTDDLASLTTSIIEVTTDNIDDVPKPHRDRWIDLIKIITDVNRTENRFNRHREYIRLLHEFKQACDRDTSDVETALVDSYRREADIVGRKSQLQKADILQSGVAECAEYLSDERKRNWKQEALQARRTGTETELHELDPDDLDVDGIEGESLQQAVAEEMEHNTQVYVDWFKQVKQSSGSSSYAFYCLALSSSLFPDPNKIRLSTEEFVISQLVSRQIISPEAHTLSIDPSDSESIPNNYAHYAAGKMSSLGNALYRLIKEGHLTLSNIIHIFRIGDTLSPDTEAFLTDALLELHEDNHRKALFLFVPHLEATIVDTLQSIGRPAYTIIDEGTQQQLLGGLFIDGRDLFGRHYAIYLRYRYTSREGMNLRNRLSHGQLRYRNANYLNTVLTLFDILKCLITLNSADYLNYFGIPQWTLSPPTQYAQETDLSLFTDLNMQIIGYGTSTDGHTLLVIRENGHEDHTELFFDRGRIRRYLIDGTRLTRDEIRDEIDQLRDDHPHIPDSIDYTWLDQDDLILHTIKDAIDDQTTVPADTPSGDTIIEHAKVRGIDESTTRTAFRLLEERGDITTREIDGETVVPTDEYLQIFEHATRVTGIGETLAWHVADHFDSEQAFFDADQEAFQAVPGIGPHRADRLATDCTSPPAVVEE</sequence>
<dbReference type="Pfam" id="PF13910">
    <property type="entry name" value="DUF4209"/>
    <property type="match status" value="1"/>
</dbReference>
<proteinExistence type="predicted"/>
<evidence type="ECO:0000313" key="3">
    <source>
        <dbReference type="Proteomes" id="UP000663064"/>
    </source>
</evidence>
<dbReference type="Pfam" id="PF14520">
    <property type="entry name" value="HHH_5"/>
    <property type="match status" value="1"/>
</dbReference>
<protein>
    <submittedName>
        <fullName evidence="2">DUF4209 domain protein</fullName>
    </submittedName>
</protein>
<dbReference type="Proteomes" id="UP000663064">
    <property type="component" value="Chromosome"/>
</dbReference>
<feature type="domain" description="DUF4209" evidence="1">
    <location>
        <begin position="476"/>
        <end position="515"/>
    </location>
</feature>
<accession>A0A871BGX7</accession>
<name>A0A871BGX7_HALGI</name>
<dbReference type="AlphaFoldDB" id="A0A871BGX7"/>